<dbReference type="EMBL" id="CP002000">
    <property type="protein sequence ID" value="ADJ45667.1"/>
    <property type="molecule type" value="Genomic_DNA"/>
</dbReference>
<dbReference type="KEGG" id="amd:AMED_3888"/>
<evidence type="ECO:0000313" key="3">
    <source>
        <dbReference type="Proteomes" id="UP000000328"/>
    </source>
</evidence>
<dbReference type="HOGENOM" id="CLU_049311_3_2_11"/>
<dbReference type="AlphaFoldDB" id="A0A0H3D5V6"/>
<protein>
    <submittedName>
        <fullName evidence="2">LmbE family protein</fullName>
    </submittedName>
</protein>
<proteinExistence type="predicted"/>
<dbReference type="eggNOG" id="COG2120">
    <property type="taxonomic scope" value="Bacteria"/>
</dbReference>
<reference evidence="2 3" key="1">
    <citation type="journal article" date="2010" name="Cell Res.">
        <title>Complete genome sequence of the rifamycin SV-producing Amycolatopsis mediterranei U32 revealed its genetic characteristics in phylogeny and metabolism.</title>
        <authorList>
            <person name="Zhao W."/>
            <person name="Zhong Y."/>
            <person name="Yuan H."/>
            <person name="Wang J."/>
            <person name="Zheng H."/>
            <person name="Wang Y."/>
            <person name="Cen X."/>
            <person name="Xu F."/>
            <person name="Bai J."/>
            <person name="Han X."/>
            <person name="Lu G."/>
            <person name="Zhu Y."/>
            <person name="Shao Z."/>
            <person name="Yan H."/>
            <person name="Li C."/>
            <person name="Peng N."/>
            <person name="Zhang Z."/>
            <person name="Zhang Y."/>
            <person name="Lin W."/>
            <person name="Fan Y."/>
            <person name="Qin Z."/>
            <person name="Hu Y."/>
            <person name="Zhu B."/>
            <person name="Wang S."/>
            <person name="Ding X."/>
            <person name="Zhao G.P."/>
        </authorList>
    </citation>
    <scope>NUCLEOTIDE SEQUENCE [LARGE SCALE GENOMIC DNA]</scope>
    <source>
        <strain evidence="3">U-32</strain>
    </source>
</reference>
<dbReference type="InterPro" id="IPR024078">
    <property type="entry name" value="LmbE-like_dom_sf"/>
</dbReference>
<keyword evidence="1" id="KW-0862">Zinc</keyword>
<dbReference type="PATRIC" id="fig|749927.5.peg.4018"/>
<dbReference type="Proteomes" id="UP000000328">
    <property type="component" value="Chromosome"/>
</dbReference>
<dbReference type="InterPro" id="IPR003737">
    <property type="entry name" value="GlcNAc_PI_deacetylase-related"/>
</dbReference>
<dbReference type="RefSeq" id="WP_013225739.1">
    <property type="nucleotide sequence ID" value="NC_014318.1"/>
</dbReference>
<evidence type="ECO:0000313" key="2">
    <source>
        <dbReference type="EMBL" id="ADJ45667.1"/>
    </source>
</evidence>
<dbReference type="PANTHER" id="PTHR12993">
    <property type="entry name" value="N-ACETYLGLUCOSAMINYL-PHOSPHATIDYLINOSITOL DE-N-ACETYLASE-RELATED"/>
    <property type="match status" value="1"/>
</dbReference>
<organism evidence="2 3">
    <name type="scientific">Amycolatopsis mediterranei (strain U-32)</name>
    <dbReference type="NCBI Taxonomy" id="749927"/>
    <lineage>
        <taxon>Bacteria</taxon>
        <taxon>Bacillati</taxon>
        <taxon>Actinomycetota</taxon>
        <taxon>Actinomycetes</taxon>
        <taxon>Pseudonocardiales</taxon>
        <taxon>Pseudonocardiaceae</taxon>
        <taxon>Amycolatopsis</taxon>
    </lineage>
</organism>
<gene>
    <name evidence="2" type="ordered locus">AMED_3888</name>
</gene>
<dbReference type="GO" id="GO:0016137">
    <property type="term" value="P:glycoside metabolic process"/>
    <property type="evidence" value="ECO:0007669"/>
    <property type="project" value="UniProtKB-ARBA"/>
</dbReference>
<dbReference type="Gene3D" id="3.40.50.10320">
    <property type="entry name" value="LmbE-like"/>
    <property type="match status" value="1"/>
</dbReference>
<dbReference type="OrthoDB" id="3514174at2"/>
<evidence type="ECO:0000256" key="1">
    <source>
        <dbReference type="ARBA" id="ARBA00022833"/>
    </source>
</evidence>
<dbReference type="SUPFAM" id="SSF102588">
    <property type="entry name" value="LmbE-like"/>
    <property type="match status" value="1"/>
</dbReference>
<accession>A0A0H3D5V6</accession>
<sequence length="251" mass="27313">MSGMTVPALPEESFQRVLCVVAHPDDMEYGTSAAVARWTARGIEVGYLLLTRGEAGMPNPPEETARLRAAEQQAACAVVGVEHLTILEHPDGVLVYGLDLRRDICREIRRFKPDVVFGTGFEVETPYGFDQADHRAAGLATLDAIRDAGNRWVFPEQIDDEGLQPHSARWYLTPGMTDATHGVDITGEPLRRGVASLEAHAAYLAALPDHPAPAEFIPQFAAMSGKAMGVEHAVLFRAHDLQAPPELPTED</sequence>
<dbReference type="GO" id="GO:0016811">
    <property type="term" value="F:hydrolase activity, acting on carbon-nitrogen (but not peptide) bonds, in linear amides"/>
    <property type="evidence" value="ECO:0007669"/>
    <property type="project" value="TreeGrafter"/>
</dbReference>
<name>A0A0H3D5V6_AMYMU</name>
<dbReference type="PANTHER" id="PTHR12993:SF28">
    <property type="entry name" value="LMBE FAMILY PROTEIN"/>
    <property type="match status" value="1"/>
</dbReference>
<dbReference type="GeneID" id="92871629"/>
<dbReference type="Pfam" id="PF02585">
    <property type="entry name" value="PIG-L"/>
    <property type="match status" value="1"/>
</dbReference>